<protein>
    <recommendedName>
        <fullName evidence="2">Methyltransferase domain-containing protein</fullName>
    </recommendedName>
</protein>
<accession>A0ABR2HW22</accession>
<evidence type="ECO:0000256" key="1">
    <source>
        <dbReference type="ARBA" id="ARBA00022679"/>
    </source>
</evidence>
<dbReference type="PANTHER" id="PTHR43861">
    <property type="entry name" value="TRANS-ACONITATE 2-METHYLTRANSFERASE-RELATED"/>
    <property type="match status" value="1"/>
</dbReference>
<dbReference type="Proteomes" id="UP001470230">
    <property type="component" value="Unassembled WGS sequence"/>
</dbReference>
<dbReference type="EMBL" id="JAPFFF010000021">
    <property type="protein sequence ID" value="KAK8853790.1"/>
    <property type="molecule type" value="Genomic_DNA"/>
</dbReference>
<proteinExistence type="predicted"/>
<keyword evidence="4" id="KW-1185">Reference proteome</keyword>
<gene>
    <name evidence="3" type="ORF">M9Y10_016333</name>
</gene>
<sequence length="205" mass="23357">MTQQNPCAKKKQYDTKERIESCNIWSEMIRKNIDLKPEMIIIDFGAGTGLVGINFLKYVKKVIFEDISESMLEQCRKNLSSQDSKNYEIFCGPIHDYKGENADIILASLVFHHIDDIYDLSKVLLSKLKPKGKLIICDFLPGASFFEKMKPNIPHLGFVPEDLSKILINSGFAKAEIKPANPISHIQDDGHPEFYERFSIYAEAP</sequence>
<dbReference type="Gene3D" id="3.40.50.150">
    <property type="entry name" value="Vaccinia Virus protein VP39"/>
    <property type="match status" value="1"/>
</dbReference>
<organism evidence="3 4">
    <name type="scientific">Tritrichomonas musculus</name>
    <dbReference type="NCBI Taxonomy" id="1915356"/>
    <lineage>
        <taxon>Eukaryota</taxon>
        <taxon>Metamonada</taxon>
        <taxon>Parabasalia</taxon>
        <taxon>Tritrichomonadida</taxon>
        <taxon>Tritrichomonadidae</taxon>
        <taxon>Tritrichomonas</taxon>
    </lineage>
</organism>
<dbReference type="InterPro" id="IPR025714">
    <property type="entry name" value="Methyltranfer_dom"/>
</dbReference>
<reference evidence="3 4" key="1">
    <citation type="submission" date="2024-04" db="EMBL/GenBank/DDBJ databases">
        <title>Tritrichomonas musculus Genome.</title>
        <authorList>
            <person name="Alves-Ferreira E."/>
            <person name="Grigg M."/>
            <person name="Lorenzi H."/>
            <person name="Galac M."/>
        </authorList>
    </citation>
    <scope>NUCLEOTIDE SEQUENCE [LARGE SCALE GENOMIC DNA]</scope>
    <source>
        <strain evidence="3 4">EAF2021</strain>
    </source>
</reference>
<dbReference type="PANTHER" id="PTHR43861:SF3">
    <property type="entry name" value="PUTATIVE (AFU_ORTHOLOGUE AFUA_2G14390)-RELATED"/>
    <property type="match status" value="1"/>
</dbReference>
<keyword evidence="1" id="KW-0808">Transferase</keyword>
<evidence type="ECO:0000313" key="4">
    <source>
        <dbReference type="Proteomes" id="UP001470230"/>
    </source>
</evidence>
<comment type="caution">
    <text evidence="3">The sequence shown here is derived from an EMBL/GenBank/DDBJ whole genome shotgun (WGS) entry which is preliminary data.</text>
</comment>
<dbReference type="SUPFAM" id="SSF53335">
    <property type="entry name" value="S-adenosyl-L-methionine-dependent methyltransferases"/>
    <property type="match status" value="1"/>
</dbReference>
<dbReference type="Pfam" id="PF13847">
    <property type="entry name" value="Methyltransf_31"/>
    <property type="match status" value="1"/>
</dbReference>
<evidence type="ECO:0000313" key="3">
    <source>
        <dbReference type="EMBL" id="KAK8853790.1"/>
    </source>
</evidence>
<name>A0ABR2HW22_9EUKA</name>
<dbReference type="InterPro" id="IPR029063">
    <property type="entry name" value="SAM-dependent_MTases_sf"/>
</dbReference>
<feature type="domain" description="Methyltransferase" evidence="2">
    <location>
        <begin position="36"/>
        <end position="148"/>
    </location>
</feature>
<dbReference type="CDD" id="cd02440">
    <property type="entry name" value="AdoMet_MTases"/>
    <property type="match status" value="1"/>
</dbReference>
<evidence type="ECO:0000259" key="2">
    <source>
        <dbReference type="Pfam" id="PF13847"/>
    </source>
</evidence>